<evidence type="ECO:0000313" key="2">
    <source>
        <dbReference type="Proteomes" id="UP001432014"/>
    </source>
</evidence>
<evidence type="ECO:0000313" key="1">
    <source>
        <dbReference type="EMBL" id="WUS54398.1"/>
    </source>
</evidence>
<accession>A0ABZ1W0P5</accession>
<reference evidence="1 2" key="1">
    <citation type="submission" date="2022-10" db="EMBL/GenBank/DDBJ databases">
        <title>The complete genomes of actinobacterial strains from the NBC collection.</title>
        <authorList>
            <person name="Joergensen T.S."/>
            <person name="Alvarez Arevalo M."/>
            <person name="Sterndorff E.B."/>
            <person name="Faurdal D."/>
            <person name="Vuksanovic O."/>
            <person name="Mourched A.-S."/>
            <person name="Charusanti P."/>
            <person name="Shaw S."/>
            <person name="Blin K."/>
            <person name="Weber T."/>
        </authorList>
    </citation>
    <scope>NUCLEOTIDE SEQUENCE [LARGE SCALE GENOMIC DNA]</scope>
    <source>
        <strain evidence="1 2">NBC_01247</strain>
    </source>
</reference>
<gene>
    <name evidence="1" type="ORF">OG469_02080</name>
</gene>
<keyword evidence="2" id="KW-1185">Reference proteome</keyword>
<dbReference type="EMBL" id="CP108482">
    <property type="protein sequence ID" value="WUS54398.1"/>
    <property type="molecule type" value="Genomic_DNA"/>
</dbReference>
<dbReference type="Proteomes" id="UP001432014">
    <property type="component" value="Chromosome"/>
</dbReference>
<name>A0ABZ1W0P5_9ACTN</name>
<sequence>MASHHPGGRRHHMEHRTCCLGPQVGAEHGVEATGVAEPHPGHVQYQLPRRRHGVPRAVHRRVQKPTGVLVQLPHRLQHRICAIGNFSARSDQPLMKHVKITVSRAAG</sequence>
<protein>
    <submittedName>
        <fullName evidence="1">Uncharacterized protein</fullName>
    </submittedName>
</protein>
<proteinExistence type="predicted"/>
<organism evidence="1 2">
    <name type="scientific">Kitasatospora herbaricolor</name>
    <dbReference type="NCBI Taxonomy" id="68217"/>
    <lineage>
        <taxon>Bacteria</taxon>
        <taxon>Bacillati</taxon>
        <taxon>Actinomycetota</taxon>
        <taxon>Actinomycetes</taxon>
        <taxon>Kitasatosporales</taxon>
        <taxon>Streptomycetaceae</taxon>
        <taxon>Kitasatospora</taxon>
    </lineage>
</organism>